<proteinExistence type="predicted"/>
<dbReference type="AlphaFoldDB" id="A0A3M7S7G6"/>
<evidence type="ECO:0000313" key="3">
    <source>
        <dbReference type="Proteomes" id="UP000276133"/>
    </source>
</evidence>
<dbReference type="Proteomes" id="UP000276133">
    <property type="component" value="Unassembled WGS sequence"/>
</dbReference>
<organism evidence="2 3">
    <name type="scientific">Brachionus plicatilis</name>
    <name type="common">Marine rotifer</name>
    <name type="synonym">Brachionus muelleri</name>
    <dbReference type="NCBI Taxonomy" id="10195"/>
    <lineage>
        <taxon>Eukaryota</taxon>
        <taxon>Metazoa</taxon>
        <taxon>Spiralia</taxon>
        <taxon>Gnathifera</taxon>
        <taxon>Rotifera</taxon>
        <taxon>Eurotatoria</taxon>
        <taxon>Monogononta</taxon>
        <taxon>Pseudotrocha</taxon>
        <taxon>Ploima</taxon>
        <taxon>Brachionidae</taxon>
        <taxon>Brachionus</taxon>
    </lineage>
</organism>
<evidence type="ECO:0000313" key="2">
    <source>
        <dbReference type="EMBL" id="RNA31702.1"/>
    </source>
</evidence>
<keyword evidence="1" id="KW-0472">Membrane</keyword>
<feature type="non-terminal residue" evidence="2">
    <location>
        <position position="70"/>
    </location>
</feature>
<keyword evidence="1" id="KW-1133">Transmembrane helix</keyword>
<gene>
    <name evidence="2" type="ORF">BpHYR1_004635</name>
</gene>
<dbReference type="EMBL" id="REGN01001907">
    <property type="protein sequence ID" value="RNA31702.1"/>
    <property type="molecule type" value="Genomic_DNA"/>
</dbReference>
<accession>A0A3M7S7G6</accession>
<reference evidence="2 3" key="1">
    <citation type="journal article" date="2018" name="Sci. Rep.">
        <title>Genomic signatures of local adaptation to the degree of environmental predictability in rotifers.</title>
        <authorList>
            <person name="Franch-Gras L."/>
            <person name="Hahn C."/>
            <person name="Garcia-Roger E.M."/>
            <person name="Carmona M.J."/>
            <person name="Serra M."/>
            <person name="Gomez A."/>
        </authorList>
    </citation>
    <scope>NUCLEOTIDE SEQUENCE [LARGE SCALE GENOMIC DNA]</scope>
    <source>
        <strain evidence="2">HYR1</strain>
    </source>
</reference>
<name>A0A3M7S7G6_BRAPC</name>
<feature type="transmembrane region" description="Helical" evidence="1">
    <location>
        <begin position="6"/>
        <end position="23"/>
    </location>
</feature>
<keyword evidence="3" id="KW-1185">Reference proteome</keyword>
<evidence type="ECO:0000256" key="1">
    <source>
        <dbReference type="SAM" id="Phobius"/>
    </source>
</evidence>
<keyword evidence="1" id="KW-0812">Transmembrane</keyword>
<protein>
    <submittedName>
        <fullName evidence="2">Uncharacterized protein</fullName>
    </submittedName>
</protein>
<comment type="caution">
    <text evidence="2">The sequence shown here is derived from an EMBL/GenBank/DDBJ whole genome shotgun (WGS) entry which is preliminary data.</text>
</comment>
<sequence length="70" mass="8080">MEFFVIQDAILVVLMFNLLCILVPRTTWNFLFTDYTFLDSTTTPLKDSCHDQVKLGEQKANNSATPRGFY</sequence>